<dbReference type="GeneID" id="79857428"/>
<keyword evidence="1" id="KW-0812">Transmembrane</keyword>
<name>A0A3E4LJP2_9FIRM</name>
<dbReference type="EMBL" id="QSQN01000037">
    <property type="protein sequence ID" value="RGK37515.1"/>
    <property type="molecule type" value="Genomic_DNA"/>
</dbReference>
<evidence type="ECO:0000313" key="4">
    <source>
        <dbReference type="Proteomes" id="UP000260793"/>
    </source>
</evidence>
<evidence type="ECO:0000313" key="5">
    <source>
        <dbReference type="Proteomes" id="UP000285832"/>
    </source>
</evidence>
<dbReference type="Proteomes" id="UP000260793">
    <property type="component" value="Unassembled WGS sequence"/>
</dbReference>
<accession>A0A3E4LJP2</accession>
<evidence type="ECO:0000313" key="2">
    <source>
        <dbReference type="EMBL" id="RGK37515.1"/>
    </source>
</evidence>
<evidence type="ECO:0000256" key="1">
    <source>
        <dbReference type="SAM" id="Phobius"/>
    </source>
</evidence>
<dbReference type="EMBL" id="QRMI01000056">
    <property type="protein sequence ID" value="RHJ56949.1"/>
    <property type="molecule type" value="Genomic_DNA"/>
</dbReference>
<dbReference type="Proteomes" id="UP000285832">
    <property type="component" value="Unassembled WGS sequence"/>
</dbReference>
<feature type="transmembrane region" description="Helical" evidence="1">
    <location>
        <begin position="6"/>
        <end position="30"/>
    </location>
</feature>
<dbReference type="AlphaFoldDB" id="A0A3E4LJP2"/>
<dbReference type="RefSeq" id="WP_021859842.1">
    <property type="nucleotide sequence ID" value="NZ_CAUFBW010000051.1"/>
</dbReference>
<organism evidence="2 4">
    <name type="scientific">[Ruminococcus] lactaris</name>
    <dbReference type="NCBI Taxonomy" id="46228"/>
    <lineage>
        <taxon>Bacteria</taxon>
        <taxon>Bacillati</taxon>
        <taxon>Bacillota</taxon>
        <taxon>Clostridia</taxon>
        <taxon>Lachnospirales</taxon>
        <taxon>Lachnospiraceae</taxon>
        <taxon>Mediterraneibacter</taxon>
    </lineage>
</organism>
<protein>
    <submittedName>
        <fullName evidence="2">Uncharacterized protein</fullName>
    </submittedName>
</protein>
<reference evidence="4 5" key="1">
    <citation type="submission" date="2018-08" db="EMBL/GenBank/DDBJ databases">
        <title>A genome reference for cultivated species of the human gut microbiota.</title>
        <authorList>
            <person name="Zou Y."/>
            <person name="Xue W."/>
            <person name="Luo G."/>
        </authorList>
    </citation>
    <scope>NUCLEOTIDE SEQUENCE [LARGE SCALE GENOMIC DNA]</scope>
    <source>
        <strain evidence="3 5">AM09-9</strain>
        <strain evidence="2 4">TF11-7</strain>
    </source>
</reference>
<keyword evidence="1" id="KW-0472">Membrane</keyword>
<keyword evidence="1" id="KW-1133">Transmembrane helix</keyword>
<sequence length="172" mass="20209">MNWEAISAIGQILGILITFMVGCIAMLPYMRKFNIYFSFMYNVDKKPTFVVTNNSQKGQFINRIILYSGKWSRKSFCVIEMLDIQDDLLADNIEFFVAPNSYCKISANATRMVKYITHCDVYFSKRKKVYITLDFGDKLSKRYCTQIRTYEFLQMLISETEAYQDLNIDTLF</sequence>
<evidence type="ECO:0000313" key="3">
    <source>
        <dbReference type="EMBL" id="RHJ56949.1"/>
    </source>
</evidence>
<gene>
    <name evidence="3" type="ORF">DW116_13380</name>
    <name evidence="2" type="ORF">DXD17_12065</name>
</gene>
<proteinExistence type="predicted"/>
<comment type="caution">
    <text evidence="2">The sequence shown here is derived from an EMBL/GenBank/DDBJ whole genome shotgun (WGS) entry which is preliminary data.</text>
</comment>